<evidence type="ECO:0000313" key="3">
    <source>
        <dbReference type="EMBL" id="KKR12012.1"/>
    </source>
</evidence>
<name>A0A0G0REC3_9BACT</name>
<dbReference type="EMBL" id="LBWP01000001">
    <property type="protein sequence ID" value="KKR12012.1"/>
    <property type="molecule type" value="Genomic_DNA"/>
</dbReference>
<gene>
    <name evidence="3" type="ORF">UT39_C0001G0067</name>
</gene>
<evidence type="ECO:0000256" key="2">
    <source>
        <dbReference type="SAM" id="Phobius"/>
    </source>
</evidence>
<comment type="caution">
    <text evidence="3">The sequence shown here is derived from an EMBL/GenBank/DDBJ whole genome shotgun (WGS) entry which is preliminary data.</text>
</comment>
<dbReference type="STRING" id="1618550.UT39_C0001G0067"/>
<dbReference type="InterPro" id="IPR007445">
    <property type="entry name" value="PilO"/>
</dbReference>
<evidence type="ECO:0008006" key="5">
    <source>
        <dbReference type="Google" id="ProtNLM"/>
    </source>
</evidence>
<feature type="region of interest" description="Disordered" evidence="1">
    <location>
        <begin position="224"/>
        <end position="246"/>
    </location>
</feature>
<proteinExistence type="predicted"/>
<dbReference type="InterPro" id="IPR014717">
    <property type="entry name" value="Transl_elong_EF1B/ribsomal_bS6"/>
</dbReference>
<evidence type="ECO:0000313" key="4">
    <source>
        <dbReference type="Proteomes" id="UP000034246"/>
    </source>
</evidence>
<dbReference type="AlphaFoldDB" id="A0A0G0REC3"/>
<keyword evidence="2" id="KW-0472">Membrane</keyword>
<dbReference type="Pfam" id="PF04350">
    <property type="entry name" value="PilO"/>
    <property type="match status" value="1"/>
</dbReference>
<dbReference type="Proteomes" id="UP000034246">
    <property type="component" value="Unassembled WGS sequence"/>
</dbReference>
<dbReference type="GO" id="GO:0043683">
    <property type="term" value="P:type IV pilus assembly"/>
    <property type="evidence" value="ECO:0007669"/>
    <property type="project" value="InterPro"/>
</dbReference>
<dbReference type="GO" id="GO:0043107">
    <property type="term" value="P:type IV pilus-dependent motility"/>
    <property type="evidence" value="ECO:0007669"/>
    <property type="project" value="InterPro"/>
</dbReference>
<accession>A0A0G0REC3</accession>
<sequence length="246" mass="26482">MSLELKGGVSLANSKPYLIVFAGFVILFALIYATAGRIYNGMIKTINDSKEVEKDVGLLDSKINSLKTIKVDLGSDDVNSLNVAFPEEDKMLFLFSQLKELAKNDGVTLTNIDFTTPSVQEGDLSRSVINLSISGVKTSVESFMSSVAAIAPLSGIGPVNFSNVTTEEGLFVVNASVETYFSPLPKNLPSQSSYISVLTDDEKQTLNTLKSLKVLSVYVSQAKPADESAVNPFNEEETQPVPTPAQ</sequence>
<keyword evidence="2" id="KW-0812">Transmembrane</keyword>
<feature type="transmembrane region" description="Helical" evidence="2">
    <location>
        <begin position="16"/>
        <end position="35"/>
    </location>
</feature>
<dbReference type="Gene3D" id="3.30.70.60">
    <property type="match status" value="1"/>
</dbReference>
<protein>
    <recommendedName>
        <fullName evidence="5">Type IV pilus assembly protein PilO</fullName>
    </recommendedName>
</protein>
<reference evidence="3 4" key="1">
    <citation type="journal article" date="2015" name="Nature">
        <title>rRNA introns, odd ribosomes, and small enigmatic genomes across a large radiation of phyla.</title>
        <authorList>
            <person name="Brown C.T."/>
            <person name="Hug L.A."/>
            <person name="Thomas B.C."/>
            <person name="Sharon I."/>
            <person name="Castelle C.J."/>
            <person name="Singh A."/>
            <person name="Wilkins M.J."/>
            <person name="Williams K.H."/>
            <person name="Banfield J.F."/>
        </authorList>
    </citation>
    <scope>NUCLEOTIDE SEQUENCE [LARGE SCALE GENOMIC DNA]</scope>
</reference>
<evidence type="ECO:0000256" key="1">
    <source>
        <dbReference type="SAM" id="MobiDB-lite"/>
    </source>
</evidence>
<organism evidence="3 4">
    <name type="scientific">Candidatus Woesebacteria bacterium GW2011_GWA1_39_21</name>
    <dbReference type="NCBI Taxonomy" id="1618550"/>
    <lineage>
        <taxon>Bacteria</taxon>
        <taxon>Candidatus Woeseibacteriota</taxon>
    </lineage>
</organism>
<keyword evidence="2" id="KW-1133">Transmembrane helix</keyword>